<dbReference type="AlphaFoldDB" id="A0AAU8PEW9"/>
<dbReference type="Pfam" id="PF06564">
    <property type="entry name" value="CBP_BcsQ"/>
    <property type="match status" value="1"/>
</dbReference>
<dbReference type="Gene3D" id="3.40.50.300">
    <property type="entry name" value="P-loop containing nucleotide triphosphate hydrolases"/>
    <property type="match status" value="1"/>
</dbReference>
<evidence type="ECO:0000313" key="1">
    <source>
        <dbReference type="EMBL" id="AEG15980.1"/>
    </source>
</evidence>
<reference evidence="2" key="1">
    <citation type="submission" date="2011-05" db="EMBL/GenBank/DDBJ databases">
        <title>Complete sequence of Desulfotomaculum kuznetsovii DSM 6115.</title>
        <authorList>
            <person name="Lucas S."/>
            <person name="Han J."/>
            <person name="Lapidus A."/>
            <person name="Cheng J.-F."/>
            <person name="Goodwin L."/>
            <person name="Pitluck S."/>
            <person name="Peters L."/>
            <person name="Mikhailova N."/>
            <person name="Lu M."/>
            <person name="Saunders E."/>
            <person name="Han C."/>
            <person name="Tapia R."/>
            <person name="Land M."/>
            <person name="Hauser L."/>
            <person name="Kyrpides N."/>
            <person name="Ivanova N."/>
            <person name="Pagani I."/>
            <person name="Nazina T."/>
            <person name="Ivanova A."/>
            <person name="Parshina S."/>
            <person name="Kuever J."/>
            <person name="Muyzer G."/>
            <person name="Plugge C."/>
            <person name="Stams A."/>
            <person name="Woyke T."/>
        </authorList>
    </citation>
    <scope>NUCLEOTIDE SEQUENCE [LARGE SCALE GENOMIC DNA]</scope>
    <source>
        <strain evidence="2">DSM 6115 / VKM B-1805 / 17</strain>
    </source>
</reference>
<dbReference type="KEGG" id="dku:Desku_2449"/>
<protein>
    <submittedName>
        <fullName evidence="1">Uncharacterized protein</fullName>
    </submittedName>
</protein>
<dbReference type="RefSeq" id="WP_013823491.1">
    <property type="nucleotide sequence ID" value="NC_015573.1"/>
</dbReference>
<name>A0AAU8PEW9_DESK7</name>
<accession>A0AAU8PEW9</accession>
<keyword evidence="2" id="KW-1185">Reference proteome</keyword>
<dbReference type="InterPro" id="IPR027417">
    <property type="entry name" value="P-loop_NTPase"/>
</dbReference>
<organism evidence="1 2">
    <name type="scientific">Desulfofundulus kuznetsovii (strain DSM 6115 / VKM B-1805 / 17)</name>
    <name type="common">Desulfotomaculum kuznetsovii</name>
    <dbReference type="NCBI Taxonomy" id="760568"/>
    <lineage>
        <taxon>Bacteria</taxon>
        <taxon>Bacillati</taxon>
        <taxon>Bacillota</taxon>
        <taxon>Clostridia</taxon>
        <taxon>Eubacteriales</taxon>
        <taxon>Peptococcaceae</taxon>
        <taxon>Desulfofundulus</taxon>
    </lineage>
</organism>
<evidence type="ECO:0000313" key="2">
    <source>
        <dbReference type="Proteomes" id="UP000009229"/>
    </source>
</evidence>
<sequence>MQYVRLGYRQRVVYLARVKGGVGATTLALNLAWRVSEKAKVLLIDTRAAILGFLVCSDVLDILGVEPFEQSEWETPRVLQLSDNLYFLPYPSTHEKYDLDRVVLEARRDYDAIIVDLPPLIATDDTLKSASAVVFLYGGGASEGRRLLRLINHCRTQYQKEAVYVSTVHQPLLNLHKEGENSDWIHLPRGRIKGGIFDAKDLAGRAITEIIREVWGKDLESEKQGFFARMFRGS</sequence>
<proteinExistence type="predicted"/>
<dbReference type="Proteomes" id="UP000009229">
    <property type="component" value="Chromosome"/>
</dbReference>
<gene>
    <name evidence="1" type="ordered locus">Desku_2449</name>
</gene>
<dbReference type="SUPFAM" id="SSF52540">
    <property type="entry name" value="P-loop containing nucleoside triphosphate hydrolases"/>
    <property type="match status" value="1"/>
</dbReference>
<dbReference type="EMBL" id="CP002770">
    <property type="protein sequence ID" value="AEG15980.1"/>
    <property type="molecule type" value="Genomic_DNA"/>
</dbReference>
<dbReference type="InterPro" id="IPR017746">
    <property type="entry name" value="Cellulose_synthase_operon_BcsQ"/>
</dbReference>